<comment type="pathway">
    <text evidence="1 4">Carotenoid biosynthesis.</text>
</comment>
<dbReference type="SUPFAM" id="SSF51905">
    <property type="entry name" value="FAD/NAD(P)-binding domain"/>
    <property type="match status" value="1"/>
</dbReference>
<dbReference type="EC" id="1.3.99.31" evidence="6"/>
<organism evidence="6 7">
    <name type="scientific">Prauserella isguenensis</name>
    <dbReference type="NCBI Taxonomy" id="1470180"/>
    <lineage>
        <taxon>Bacteria</taxon>
        <taxon>Bacillati</taxon>
        <taxon>Actinomycetota</taxon>
        <taxon>Actinomycetes</taxon>
        <taxon>Pseudonocardiales</taxon>
        <taxon>Pseudonocardiaceae</taxon>
        <taxon>Prauserella</taxon>
    </lineage>
</organism>
<dbReference type="InterPro" id="IPR002937">
    <property type="entry name" value="Amino_oxidase"/>
</dbReference>
<evidence type="ECO:0000259" key="5">
    <source>
        <dbReference type="Pfam" id="PF01593"/>
    </source>
</evidence>
<dbReference type="AlphaFoldDB" id="A0A839S2C5"/>
<comment type="similarity">
    <text evidence="4">Belongs to the carotenoid/retinoid oxidoreductase family.</text>
</comment>
<dbReference type="NCBIfam" id="TIGR02734">
    <property type="entry name" value="crtI_fam"/>
    <property type="match status" value="1"/>
</dbReference>
<evidence type="ECO:0000256" key="1">
    <source>
        <dbReference type="ARBA" id="ARBA00004829"/>
    </source>
</evidence>
<dbReference type="RefSeq" id="WP_183654868.1">
    <property type="nucleotide sequence ID" value="NZ_JACHWU010000003.1"/>
</dbReference>
<evidence type="ECO:0000313" key="6">
    <source>
        <dbReference type="EMBL" id="MBB3051896.1"/>
    </source>
</evidence>
<keyword evidence="2 4" id="KW-0125">Carotenoid biosynthesis</keyword>
<dbReference type="GO" id="GO:0016117">
    <property type="term" value="P:carotenoid biosynthetic process"/>
    <property type="evidence" value="ECO:0007669"/>
    <property type="project" value="UniProtKB-KW"/>
</dbReference>
<dbReference type="Gene3D" id="3.50.50.60">
    <property type="entry name" value="FAD/NAD(P)-binding domain"/>
    <property type="match status" value="2"/>
</dbReference>
<evidence type="ECO:0000256" key="3">
    <source>
        <dbReference type="ARBA" id="ARBA00023002"/>
    </source>
</evidence>
<dbReference type="InterPro" id="IPR014105">
    <property type="entry name" value="Carotenoid/retinoid_OxRdtase"/>
</dbReference>
<dbReference type="EC" id="1.3.99.28" evidence="6"/>
<protein>
    <submittedName>
        <fullName evidence="6">Phytoene desaturase</fullName>
        <ecNumber evidence="6">1.3.99.26</ecNumber>
        <ecNumber evidence="6">1.3.99.28</ecNumber>
        <ecNumber evidence="6">1.3.99.29</ecNumber>
        <ecNumber evidence="6">1.3.99.31</ecNumber>
    </submittedName>
</protein>
<dbReference type="Pfam" id="PF01593">
    <property type="entry name" value="Amino_oxidase"/>
    <property type="match status" value="1"/>
</dbReference>
<dbReference type="PANTHER" id="PTHR43734">
    <property type="entry name" value="PHYTOENE DESATURASE"/>
    <property type="match status" value="1"/>
</dbReference>
<dbReference type="Proteomes" id="UP000550714">
    <property type="component" value="Unassembled WGS sequence"/>
</dbReference>
<evidence type="ECO:0000256" key="2">
    <source>
        <dbReference type="ARBA" id="ARBA00022746"/>
    </source>
</evidence>
<dbReference type="InterPro" id="IPR036188">
    <property type="entry name" value="FAD/NAD-bd_sf"/>
</dbReference>
<keyword evidence="3 4" id="KW-0560">Oxidoreductase</keyword>
<dbReference type="EC" id="1.3.99.26" evidence="6"/>
<dbReference type="EMBL" id="JACHWU010000003">
    <property type="protein sequence ID" value="MBB3051896.1"/>
    <property type="molecule type" value="Genomic_DNA"/>
</dbReference>
<sequence>MRTVSGATDRVVVVGAGLSGLSAALHLTGAGRRVTVLDGAPHPGGRVATEEIGGHAFDTGATVLTMPELLDEAFAAVGEKTADRLSLTRIDPAYRAHFADGSSLNLYTEAEAMEAELRAVVGPREVDGYRKLRRWLTELYTAEAEHFIGGNFDSPLDLLHAEARPALARLVALGGFGRLWPKVAGFVTDDRVRRLFSFQALYAGLEPRRALGAYGAIPFMDTVGGVSYPEGGMGAIAAAMTGAAEQAGATVRTGTHVAWLERVGDRVRAVRTADGERIECDAVVLATEPTTAYRLLGIRPRRLVRTRYSPSAVVLHGETSRTWDALDHHTIFFGAAWHDTFREIVRDGTPMSDPSLLVTRPTATDPALAADGRQLVSVLAPAPNLHTGPLDWPRLAPAYRDELLRTLQTRGLDGFADEFHLHRMDTPHDWSARGMAAGTPFSLAHTAAQTGPFRPGNLVRGAANVVLAGSGTRPGVGIPPVLISGRLAAERITGSATSERSGRP</sequence>
<feature type="domain" description="Amine oxidase" evidence="5">
    <location>
        <begin position="18"/>
        <end position="492"/>
    </location>
</feature>
<reference evidence="6 7" key="1">
    <citation type="submission" date="2020-08" db="EMBL/GenBank/DDBJ databases">
        <title>Genomic Encyclopedia of Type Strains, Phase III (KMG-III): the genomes of soil and plant-associated and newly described type strains.</title>
        <authorList>
            <person name="Whitman W."/>
        </authorList>
    </citation>
    <scope>NUCLEOTIDE SEQUENCE [LARGE SCALE GENOMIC DNA]</scope>
    <source>
        <strain evidence="6 7">CECT 8577</strain>
    </source>
</reference>
<comment type="caution">
    <text evidence="6">The sequence shown here is derived from an EMBL/GenBank/DDBJ whole genome shotgun (WGS) entry which is preliminary data.</text>
</comment>
<name>A0A839S2C5_9PSEU</name>
<dbReference type="PANTHER" id="PTHR43734:SF1">
    <property type="entry name" value="PHYTOENE DESATURASE"/>
    <property type="match status" value="1"/>
</dbReference>
<proteinExistence type="inferred from homology"/>
<evidence type="ECO:0000313" key="7">
    <source>
        <dbReference type="Proteomes" id="UP000550714"/>
    </source>
</evidence>
<keyword evidence="7" id="KW-1185">Reference proteome</keyword>
<evidence type="ECO:0000256" key="4">
    <source>
        <dbReference type="RuleBase" id="RU362075"/>
    </source>
</evidence>
<gene>
    <name evidence="6" type="ORF">FHS23_002925</name>
</gene>
<dbReference type="GO" id="GO:0016491">
    <property type="term" value="F:oxidoreductase activity"/>
    <property type="evidence" value="ECO:0007669"/>
    <property type="project" value="UniProtKB-KW"/>
</dbReference>
<dbReference type="EC" id="1.3.99.29" evidence="6"/>
<accession>A0A839S2C5</accession>